<proteinExistence type="predicted"/>
<dbReference type="Gene3D" id="3.30.70.250">
    <property type="entry name" value="Malonyl-CoA ACP transacylase, ACP-binding"/>
    <property type="match status" value="1"/>
</dbReference>
<dbReference type="Proteomes" id="UP000217676">
    <property type="component" value="Chromosome"/>
</dbReference>
<dbReference type="GO" id="GO:0006633">
    <property type="term" value="P:fatty acid biosynthetic process"/>
    <property type="evidence" value="ECO:0007669"/>
    <property type="project" value="TreeGrafter"/>
</dbReference>
<dbReference type="InterPro" id="IPR014043">
    <property type="entry name" value="Acyl_transferase_dom"/>
</dbReference>
<dbReference type="GO" id="GO:0004312">
    <property type="term" value="F:fatty acid synthase activity"/>
    <property type="evidence" value="ECO:0007669"/>
    <property type="project" value="TreeGrafter"/>
</dbReference>
<dbReference type="EMBL" id="AP017424">
    <property type="protein sequence ID" value="BAU83985.1"/>
    <property type="molecule type" value="Genomic_DNA"/>
</dbReference>
<accession>A0A160P0C4</accession>
<dbReference type="AlphaFoldDB" id="A0A160P0C4"/>
<dbReference type="InterPro" id="IPR016036">
    <property type="entry name" value="Malonyl_transacylase_ACP-bd"/>
</dbReference>
<keyword evidence="2" id="KW-0597">Phosphoprotein</keyword>
<name>A0A160P0C4_STRLU</name>
<keyword evidence="5" id="KW-1185">Reference proteome</keyword>
<evidence type="ECO:0000313" key="5">
    <source>
        <dbReference type="Proteomes" id="UP000217676"/>
    </source>
</evidence>
<sequence length="605" mass="64089">MSLTSHSAVVRRLIVSPGSAPRQPARVVASAAGVSVVLRAFGRSPEELPARTVVLIGTDADADSGTGADSVPGGALPTEHEGFTVRTVGGPGQVLRRAHQELHEGTADLALVAEFGAPDPQTITVYAVKRAAEAVADGDTVLGILDMFAPGDVAPPLRPLWQPPRGTDPDRHRLILWSGRDAADEARVREELLPMLSGVHRERFPALPVTVPCGTAPGPVRGAAVAVSALASRTVHRARAADASRPRPIALMFPGQGSQHAGMAAGLYRREPVFTAAVDAVLAHLGEEGHLIRADWLDPNRATIGIDDVRRAQPLLFAIDYALGRMVLGWGVRPVAVLGHSAGELVAATLAGVVSLRDAVEMVRARVREAVRIPAGGMLAVAASEEQLLPYLTGDVAIAAVNANQQVMLAGSQGPLDAVRDRLKADRFTAVAVPASSPFHSPAMAPASDAVETAYRDIPLREPRLPLYSGYTGTLMSPEEARSPRFWARQITDTVYFRDALDELLAADDVLLVEVGPRQTLTAFARRHRSVRLGAGAVVPLLPARRGTLEADRQSVLTAAARIWTEGHDLDLDAVSRLWTWGTGRPTSPAEDADIAVAAREVLHA</sequence>
<evidence type="ECO:0000256" key="1">
    <source>
        <dbReference type="ARBA" id="ARBA00022450"/>
    </source>
</evidence>
<dbReference type="SMART" id="SM00827">
    <property type="entry name" value="PKS_AT"/>
    <property type="match status" value="1"/>
</dbReference>
<dbReference type="InterPro" id="IPR001227">
    <property type="entry name" value="Ac_transferase_dom_sf"/>
</dbReference>
<reference evidence="4 5" key="1">
    <citation type="journal article" date="2016" name="Genome Announc.">
        <title>Complete Genome Sequence of Thiostrepton-Producing Streptomyces laurentii ATCC 31255.</title>
        <authorList>
            <person name="Doi K."/>
            <person name="Fujino Y."/>
            <person name="Nagayoshi Y."/>
            <person name="Ohshima T."/>
            <person name="Ogata S."/>
        </authorList>
    </citation>
    <scope>NUCLEOTIDE SEQUENCE [LARGE SCALE GENOMIC DNA]</scope>
    <source>
        <strain evidence="4 5">ATCC 31255</strain>
    </source>
</reference>
<evidence type="ECO:0000313" key="4">
    <source>
        <dbReference type="EMBL" id="BAU83985.1"/>
    </source>
</evidence>
<keyword evidence="1" id="KW-0596">Phosphopantetheine</keyword>
<dbReference type="SUPFAM" id="SSF52151">
    <property type="entry name" value="FabD/lysophospholipase-like"/>
    <property type="match status" value="1"/>
</dbReference>
<evidence type="ECO:0000256" key="2">
    <source>
        <dbReference type="ARBA" id="ARBA00022553"/>
    </source>
</evidence>
<dbReference type="PANTHER" id="PTHR43775">
    <property type="entry name" value="FATTY ACID SYNTHASE"/>
    <property type="match status" value="1"/>
</dbReference>
<dbReference type="Gene3D" id="3.30.70.3290">
    <property type="match status" value="1"/>
</dbReference>
<dbReference type="PANTHER" id="PTHR43775:SF37">
    <property type="entry name" value="SI:DKEY-61P9.11"/>
    <property type="match status" value="1"/>
</dbReference>
<organism evidence="4 5">
    <name type="scientific">Streptomyces laurentii</name>
    <dbReference type="NCBI Taxonomy" id="39478"/>
    <lineage>
        <taxon>Bacteria</taxon>
        <taxon>Bacillati</taxon>
        <taxon>Actinomycetota</taxon>
        <taxon>Actinomycetes</taxon>
        <taxon>Kitasatosporales</taxon>
        <taxon>Streptomycetaceae</taxon>
        <taxon>Streptomyces</taxon>
    </lineage>
</organism>
<protein>
    <submittedName>
        <fullName evidence="4">Beta-ketoacyl synthase</fullName>
    </submittedName>
</protein>
<dbReference type="Pfam" id="PF00698">
    <property type="entry name" value="Acyl_transf_1"/>
    <property type="match status" value="1"/>
</dbReference>
<dbReference type="SUPFAM" id="SSF55048">
    <property type="entry name" value="Probable ACP-binding domain of malonyl-CoA ACP transacylase"/>
    <property type="match status" value="1"/>
</dbReference>
<dbReference type="InterPro" id="IPR050091">
    <property type="entry name" value="PKS_NRPS_Biosynth_Enz"/>
</dbReference>
<feature type="domain" description="Malonyl-CoA:ACP transacylase (MAT)" evidence="3">
    <location>
        <begin position="252"/>
        <end position="546"/>
    </location>
</feature>
<gene>
    <name evidence="4" type="ORF">SLA_3071</name>
</gene>
<dbReference type="KEGG" id="slau:SLA_3071"/>
<dbReference type="RefSeq" id="WP_359882855.1">
    <property type="nucleotide sequence ID" value="NZ_JBEYHT010000057.1"/>
</dbReference>
<evidence type="ECO:0000259" key="3">
    <source>
        <dbReference type="SMART" id="SM00827"/>
    </source>
</evidence>
<dbReference type="InterPro" id="IPR016035">
    <property type="entry name" value="Acyl_Trfase/lysoPLipase"/>
</dbReference>
<dbReference type="Gene3D" id="3.40.366.10">
    <property type="entry name" value="Malonyl-Coenzyme A Acyl Carrier Protein, domain 2"/>
    <property type="match status" value="1"/>
</dbReference>